<protein>
    <submittedName>
        <fullName evidence="1">Uncharacterized protein</fullName>
    </submittedName>
</protein>
<organism evidence="1">
    <name type="scientific">Streptomyces sp. R35</name>
    <dbReference type="NCBI Taxonomy" id="3238630"/>
    <lineage>
        <taxon>Bacteria</taxon>
        <taxon>Bacillati</taxon>
        <taxon>Actinomycetota</taxon>
        <taxon>Actinomycetes</taxon>
        <taxon>Kitasatosporales</taxon>
        <taxon>Streptomycetaceae</taxon>
        <taxon>Streptomyces</taxon>
    </lineage>
</organism>
<evidence type="ECO:0000313" key="1">
    <source>
        <dbReference type="EMBL" id="XDQ69013.1"/>
    </source>
</evidence>
<dbReference type="RefSeq" id="WP_369265752.1">
    <property type="nucleotide sequence ID" value="NZ_CP163440.1"/>
</dbReference>
<dbReference type="EMBL" id="CP163440">
    <property type="protein sequence ID" value="XDQ69013.1"/>
    <property type="molecule type" value="Genomic_DNA"/>
</dbReference>
<dbReference type="AlphaFoldDB" id="A0AB39SNS7"/>
<reference evidence="1" key="1">
    <citation type="submission" date="2024-07" db="EMBL/GenBank/DDBJ databases">
        <authorList>
            <person name="Yu S.T."/>
        </authorList>
    </citation>
    <scope>NUCLEOTIDE SEQUENCE</scope>
    <source>
        <strain evidence="1">R35</strain>
    </source>
</reference>
<proteinExistence type="predicted"/>
<sequence>MDLATLHDAGTHPSAVLLGPLPTKDIDLQLARKLRDVGRVMFQEYDTVLNRLLPPAST</sequence>
<gene>
    <name evidence="1" type="ORF">AB5J50_00025</name>
</gene>
<name>A0AB39SNS7_9ACTN</name>
<accession>A0AB39SNS7</accession>